<proteinExistence type="predicted"/>
<sequence>MFATAPIASQADKQVRSVALPPSVTGGTFHVFAIAVG</sequence>
<dbReference type="EMBL" id="PYAX01000001">
    <property type="protein sequence ID" value="PSL58392.1"/>
    <property type="molecule type" value="Genomic_DNA"/>
</dbReference>
<dbReference type="Proteomes" id="UP000241118">
    <property type="component" value="Unassembled WGS sequence"/>
</dbReference>
<evidence type="ECO:0000313" key="1">
    <source>
        <dbReference type="EMBL" id="PSL58392.1"/>
    </source>
</evidence>
<reference evidence="1 2" key="1">
    <citation type="submission" date="2018-03" db="EMBL/GenBank/DDBJ databases">
        <title>Genomic Encyclopedia of Type Strains, Phase III (KMG-III): the genomes of soil and plant-associated and newly described type strains.</title>
        <authorList>
            <person name="Whitman W."/>
        </authorList>
    </citation>
    <scope>NUCLEOTIDE SEQUENCE [LARGE SCALE GENOMIC DNA]</scope>
    <source>
        <strain evidence="1 2">CGMCC 4.7097</strain>
    </source>
</reference>
<name>A0A2P8IIU0_SACCR</name>
<gene>
    <name evidence="1" type="ORF">B0I31_101610</name>
</gene>
<organism evidence="1 2">
    <name type="scientific">Saccharothrix carnea</name>
    <dbReference type="NCBI Taxonomy" id="1280637"/>
    <lineage>
        <taxon>Bacteria</taxon>
        <taxon>Bacillati</taxon>
        <taxon>Actinomycetota</taxon>
        <taxon>Actinomycetes</taxon>
        <taxon>Pseudonocardiales</taxon>
        <taxon>Pseudonocardiaceae</taxon>
        <taxon>Saccharothrix</taxon>
    </lineage>
</organism>
<comment type="caution">
    <text evidence="1">The sequence shown here is derived from an EMBL/GenBank/DDBJ whole genome shotgun (WGS) entry which is preliminary data.</text>
</comment>
<accession>A0A2P8IIU0</accession>
<evidence type="ECO:0000313" key="2">
    <source>
        <dbReference type="Proteomes" id="UP000241118"/>
    </source>
</evidence>
<dbReference type="AlphaFoldDB" id="A0A2P8IIU0"/>
<protein>
    <submittedName>
        <fullName evidence="1">Uncharacterized protein</fullName>
    </submittedName>
</protein>
<keyword evidence="2" id="KW-1185">Reference proteome</keyword>